<protein>
    <submittedName>
        <fullName evidence="1">Uncharacterized protein</fullName>
    </submittedName>
</protein>
<name>A0AAW1TPU4_9CUCU</name>
<proteinExistence type="predicted"/>
<dbReference type="Proteomes" id="UP001431783">
    <property type="component" value="Unassembled WGS sequence"/>
</dbReference>
<dbReference type="AlphaFoldDB" id="A0AAW1TPU4"/>
<comment type="caution">
    <text evidence="1">The sequence shown here is derived from an EMBL/GenBank/DDBJ whole genome shotgun (WGS) entry which is preliminary data.</text>
</comment>
<reference evidence="1 2" key="1">
    <citation type="submission" date="2023-03" db="EMBL/GenBank/DDBJ databases">
        <title>Genome insight into feeding habits of ladybird beetles.</title>
        <authorList>
            <person name="Li H.-S."/>
            <person name="Huang Y.-H."/>
            <person name="Pang H."/>
        </authorList>
    </citation>
    <scope>NUCLEOTIDE SEQUENCE [LARGE SCALE GENOMIC DNA]</scope>
    <source>
        <strain evidence="1">SYSU_2023b</strain>
        <tissue evidence="1">Whole body</tissue>
    </source>
</reference>
<keyword evidence="2" id="KW-1185">Reference proteome</keyword>
<dbReference type="EMBL" id="JARQZJ010000002">
    <property type="protein sequence ID" value="KAK9870352.1"/>
    <property type="molecule type" value="Genomic_DNA"/>
</dbReference>
<evidence type="ECO:0000313" key="1">
    <source>
        <dbReference type="EMBL" id="KAK9870352.1"/>
    </source>
</evidence>
<gene>
    <name evidence="1" type="ORF">WA026_006437</name>
</gene>
<accession>A0AAW1TPU4</accession>
<evidence type="ECO:0000313" key="2">
    <source>
        <dbReference type="Proteomes" id="UP001431783"/>
    </source>
</evidence>
<sequence length="198" mass="22844">MIYTLVDLKLMCVVIKRLNIRLNSTDQGETAIMAAKAELTVHKKRATKFYASIREVEEMSKNEEDALGLTVDYTYAKYHSPAYQFKRCPITVSYLFYPFCIKNFKSKESRFFLNHEGVAMKGPNETCTFLLKYIQEQVPDEIKKLYIFTDGCDDQNRNQMMMGLCPDMVDTGRFDKIDTASQCEGAHFCQMMIGLLVL</sequence>
<organism evidence="1 2">
    <name type="scientific">Henosepilachna vigintioctopunctata</name>
    <dbReference type="NCBI Taxonomy" id="420089"/>
    <lineage>
        <taxon>Eukaryota</taxon>
        <taxon>Metazoa</taxon>
        <taxon>Ecdysozoa</taxon>
        <taxon>Arthropoda</taxon>
        <taxon>Hexapoda</taxon>
        <taxon>Insecta</taxon>
        <taxon>Pterygota</taxon>
        <taxon>Neoptera</taxon>
        <taxon>Endopterygota</taxon>
        <taxon>Coleoptera</taxon>
        <taxon>Polyphaga</taxon>
        <taxon>Cucujiformia</taxon>
        <taxon>Coccinelloidea</taxon>
        <taxon>Coccinellidae</taxon>
        <taxon>Epilachninae</taxon>
        <taxon>Epilachnini</taxon>
        <taxon>Henosepilachna</taxon>
    </lineage>
</organism>